<keyword evidence="2" id="KW-1185">Reference proteome</keyword>
<dbReference type="EMBL" id="VSRR010000388">
    <property type="protein sequence ID" value="MPC14920.1"/>
    <property type="molecule type" value="Genomic_DNA"/>
</dbReference>
<evidence type="ECO:0000313" key="2">
    <source>
        <dbReference type="Proteomes" id="UP000324222"/>
    </source>
</evidence>
<reference evidence="1 2" key="1">
    <citation type="submission" date="2019-05" db="EMBL/GenBank/DDBJ databases">
        <title>Another draft genome of Portunus trituberculatus and its Hox gene families provides insights of decapod evolution.</title>
        <authorList>
            <person name="Jeong J.-H."/>
            <person name="Song I."/>
            <person name="Kim S."/>
            <person name="Choi T."/>
            <person name="Kim D."/>
            <person name="Ryu S."/>
            <person name="Kim W."/>
        </authorList>
    </citation>
    <scope>NUCLEOTIDE SEQUENCE [LARGE SCALE GENOMIC DNA]</scope>
    <source>
        <tissue evidence="1">Muscle</tissue>
    </source>
</reference>
<dbReference type="AlphaFoldDB" id="A0A5B7CZP0"/>
<proteinExistence type="predicted"/>
<organism evidence="1 2">
    <name type="scientific">Portunus trituberculatus</name>
    <name type="common">Swimming crab</name>
    <name type="synonym">Neptunus trituberculatus</name>
    <dbReference type="NCBI Taxonomy" id="210409"/>
    <lineage>
        <taxon>Eukaryota</taxon>
        <taxon>Metazoa</taxon>
        <taxon>Ecdysozoa</taxon>
        <taxon>Arthropoda</taxon>
        <taxon>Crustacea</taxon>
        <taxon>Multicrustacea</taxon>
        <taxon>Malacostraca</taxon>
        <taxon>Eumalacostraca</taxon>
        <taxon>Eucarida</taxon>
        <taxon>Decapoda</taxon>
        <taxon>Pleocyemata</taxon>
        <taxon>Brachyura</taxon>
        <taxon>Eubrachyura</taxon>
        <taxon>Portunoidea</taxon>
        <taxon>Portunidae</taxon>
        <taxon>Portuninae</taxon>
        <taxon>Portunus</taxon>
    </lineage>
</organism>
<name>A0A5B7CZP0_PORTR</name>
<accession>A0A5B7CZP0</accession>
<protein>
    <submittedName>
        <fullName evidence="1">Uncharacterized protein</fullName>
    </submittedName>
</protein>
<gene>
    <name evidence="1" type="ORF">E2C01_007698</name>
</gene>
<sequence length="61" mass="7261">MSISSRERDYLYRTLPLSGEPPNLEYYRLVEDGQEDGGRGKDHQREVRLDVWQLLRKLGRL</sequence>
<dbReference type="Proteomes" id="UP000324222">
    <property type="component" value="Unassembled WGS sequence"/>
</dbReference>
<evidence type="ECO:0000313" key="1">
    <source>
        <dbReference type="EMBL" id="MPC14920.1"/>
    </source>
</evidence>
<comment type="caution">
    <text evidence="1">The sequence shown here is derived from an EMBL/GenBank/DDBJ whole genome shotgun (WGS) entry which is preliminary data.</text>
</comment>